<comment type="similarity">
    <text evidence="1">Belongs to the WSCD family.</text>
</comment>
<feature type="compositionally biased region" description="Pro residues" evidence="2">
    <location>
        <begin position="122"/>
        <end position="138"/>
    </location>
</feature>
<protein>
    <recommendedName>
        <fullName evidence="5">Sulfotransferase</fullName>
    </recommendedName>
</protein>
<feature type="region of interest" description="Disordered" evidence="2">
    <location>
        <begin position="104"/>
        <end position="156"/>
    </location>
</feature>
<feature type="compositionally biased region" description="Polar residues" evidence="2">
    <location>
        <begin position="108"/>
        <end position="120"/>
    </location>
</feature>
<dbReference type="InterPro" id="IPR051589">
    <property type="entry name" value="Sialate-O-sulfotransferase"/>
</dbReference>
<gene>
    <name evidence="3" type="ORF">J437_LFUL005649</name>
</gene>
<evidence type="ECO:0000256" key="2">
    <source>
        <dbReference type="SAM" id="MobiDB-lite"/>
    </source>
</evidence>
<evidence type="ECO:0000313" key="3">
    <source>
        <dbReference type="EMBL" id="KAG8226890.1"/>
    </source>
</evidence>
<keyword evidence="4" id="KW-1185">Reference proteome</keyword>
<dbReference type="InterPro" id="IPR027417">
    <property type="entry name" value="P-loop_NTPase"/>
</dbReference>
<organism evidence="3 4">
    <name type="scientific">Ladona fulva</name>
    <name type="common">Scarce chaser dragonfly</name>
    <name type="synonym">Libellula fulva</name>
    <dbReference type="NCBI Taxonomy" id="123851"/>
    <lineage>
        <taxon>Eukaryota</taxon>
        <taxon>Metazoa</taxon>
        <taxon>Ecdysozoa</taxon>
        <taxon>Arthropoda</taxon>
        <taxon>Hexapoda</taxon>
        <taxon>Insecta</taxon>
        <taxon>Pterygota</taxon>
        <taxon>Palaeoptera</taxon>
        <taxon>Odonata</taxon>
        <taxon>Epiprocta</taxon>
        <taxon>Anisoptera</taxon>
        <taxon>Libelluloidea</taxon>
        <taxon>Libellulidae</taxon>
        <taxon>Ladona</taxon>
    </lineage>
</organism>
<reference evidence="3" key="1">
    <citation type="submission" date="2013-04" db="EMBL/GenBank/DDBJ databases">
        <authorList>
            <person name="Qu J."/>
            <person name="Murali S.C."/>
            <person name="Bandaranaike D."/>
            <person name="Bellair M."/>
            <person name="Blankenburg K."/>
            <person name="Chao H."/>
            <person name="Dinh H."/>
            <person name="Doddapaneni H."/>
            <person name="Downs B."/>
            <person name="Dugan-Rocha S."/>
            <person name="Elkadiri S."/>
            <person name="Gnanaolivu R.D."/>
            <person name="Hernandez B."/>
            <person name="Javaid M."/>
            <person name="Jayaseelan J.C."/>
            <person name="Lee S."/>
            <person name="Li M."/>
            <person name="Ming W."/>
            <person name="Munidasa M."/>
            <person name="Muniz J."/>
            <person name="Nguyen L."/>
            <person name="Ongeri F."/>
            <person name="Osuji N."/>
            <person name="Pu L.-L."/>
            <person name="Puazo M."/>
            <person name="Qu C."/>
            <person name="Quiroz J."/>
            <person name="Raj R."/>
            <person name="Weissenberger G."/>
            <person name="Xin Y."/>
            <person name="Zou X."/>
            <person name="Han Y."/>
            <person name="Richards S."/>
            <person name="Worley K."/>
            <person name="Muzny D."/>
            <person name="Gibbs R."/>
        </authorList>
    </citation>
    <scope>NUCLEOTIDE SEQUENCE</scope>
    <source>
        <strain evidence="3">Sampled in the wild</strain>
    </source>
</reference>
<evidence type="ECO:0000313" key="4">
    <source>
        <dbReference type="Proteomes" id="UP000792457"/>
    </source>
</evidence>
<reference evidence="3" key="2">
    <citation type="submission" date="2017-10" db="EMBL/GenBank/DDBJ databases">
        <title>Ladona fulva Genome sequencing and assembly.</title>
        <authorList>
            <person name="Murali S."/>
            <person name="Richards S."/>
            <person name="Bandaranaike D."/>
            <person name="Bellair M."/>
            <person name="Blankenburg K."/>
            <person name="Chao H."/>
            <person name="Dinh H."/>
            <person name="Doddapaneni H."/>
            <person name="Dugan-Rocha S."/>
            <person name="Elkadiri S."/>
            <person name="Gnanaolivu R."/>
            <person name="Hernandez B."/>
            <person name="Skinner E."/>
            <person name="Javaid M."/>
            <person name="Lee S."/>
            <person name="Li M."/>
            <person name="Ming W."/>
            <person name="Munidasa M."/>
            <person name="Muniz J."/>
            <person name="Nguyen L."/>
            <person name="Hughes D."/>
            <person name="Osuji N."/>
            <person name="Pu L.-L."/>
            <person name="Puazo M."/>
            <person name="Qu C."/>
            <person name="Quiroz J."/>
            <person name="Raj R."/>
            <person name="Weissenberger G."/>
            <person name="Xin Y."/>
            <person name="Zou X."/>
            <person name="Han Y."/>
            <person name="Worley K."/>
            <person name="Muzny D."/>
            <person name="Gibbs R."/>
        </authorList>
    </citation>
    <scope>NUCLEOTIDE SEQUENCE</scope>
    <source>
        <strain evidence="3">Sampled in the wild</strain>
    </source>
</reference>
<accession>A0A8K0K3Z9</accession>
<dbReference type="OrthoDB" id="5985073at2759"/>
<dbReference type="EMBL" id="KZ308301">
    <property type="protein sequence ID" value="KAG8226890.1"/>
    <property type="molecule type" value="Genomic_DNA"/>
</dbReference>
<dbReference type="PANTHER" id="PTHR45964:SF5">
    <property type="entry name" value="WSCD FAMILY MEMBER CG9164"/>
    <property type="match status" value="1"/>
</dbReference>
<dbReference type="AlphaFoldDB" id="A0A8K0K3Z9"/>
<dbReference type="SUPFAM" id="SSF52540">
    <property type="entry name" value="P-loop containing nucleoside triphosphate hydrolases"/>
    <property type="match status" value="1"/>
</dbReference>
<evidence type="ECO:0000256" key="1">
    <source>
        <dbReference type="ARBA" id="ARBA00010236"/>
    </source>
</evidence>
<comment type="caution">
    <text evidence="3">The sequence shown here is derived from an EMBL/GenBank/DDBJ whole genome shotgun (WGS) entry which is preliminary data.</text>
</comment>
<name>A0A8K0K3Z9_LADFU</name>
<sequence>MKNWQDFVTEKLTTWKKTNLDWLLNFKGPRHVVLYDQLVTNVEEELKAVLSFLNLNLSPSALDCALSRREGIYKRRRRALPFDPYTPSMRAALRRGEEEVMSALRGLLSSTSPTKGASASTTPPPQRPPPDTLLPPPHTLKNPSPEELLPPSDTAG</sequence>
<dbReference type="PANTHER" id="PTHR45964">
    <property type="entry name" value="WSCD FAMILY MEMBER CG9164"/>
    <property type="match status" value="1"/>
</dbReference>
<dbReference type="Proteomes" id="UP000792457">
    <property type="component" value="Unassembled WGS sequence"/>
</dbReference>
<proteinExistence type="inferred from homology"/>
<evidence type="ECO:0008006" key="5">
    <source>
        <dbReference type="Google" id="ProtNLM"/>
    </source>
</evidence>
<dbReference type="Gene3D" id="3.40.50.300">
    <property type="entry name" value="P-loop containing nucleotide triphosphate hydrolases"/>
    <property type="match status" value="1"/>
</dbReference>